<name>A0A1E1JWX3_9HELO</name>
<proteinExistence type="predicted"/>
<gene>
    <name evidence="1" type="ORF">RAG0_01483</name>
</gene>
<sequence length="88" mass="9419">MFRGPPANICASLGQRSDISASVSPFNPSLPTPESIDSPICNVSASVPIANAYMPTGSGDSDNKFESAKLQMARFSHLKPKYDNGWMI</sequence>
<dbReference type="Proteomes" id="UP000178912">
    <property type="component" value="Unassembled WGS sequence"/>
</dbReference>
<reference evidence="2" key="1">
    <citation type="submission" date="2016-03" db="EMBL/GenBank/DDBJ databases">
        <authorList>
            <person name="Guldener U."/>
        </authorList>
    </citation>
    <scope>NUCLEOTIDE SEQUENCE [LARGE SCALE GENOMIC DNA]</scope>
    <source>
        <strain evidence="2">04CH-RAC-A.6.1</strain>
    </source>
</reference>
<accession>A0A1E1JWX3</accession>
<keyword evidence="2" id="KW-1185">Reference proteome</keyword>
<evidence type="ECO:0000313" key="1">
    <source>
        <dbReference type="EMBL" id="CZS90377.1"/>
    </source>
</evidence>
<protein>
    <submittedName>
        <fullName evidence="1">Uncharacterized protein</fullName>
    </submittedName>
</protein>
<dbReference type="AlphaFoldDB" id="A0A1E1JWX3"/>
<dbReference type="EMBL" id="FJUX01000005">
    <property type="protein sequence ID" value="CZS90377.1"/>
    <property type="molecule type" value="Genomic_DNA"/>
</dbReference>
<evidence type="ECO:0000313" key="2">
    <source>
        <dbReference type="Proteomes" id="UP000178912"/>
    </source>
</evidence>
<organism evidence="1 2">
    <name type="scientific">Rhynchosporium agropyri</name>
    <dbReference type="NCBI Taxonomy" id="914238"/>
    <lineage>
        <taxon>Eukaryota</taxon>
        <taxon>Fungi</taxon>
        <taxon>Dikarya</taxon>
        <taxon>Ascomycota</taxon>
        <taxon>Pezizomycotina</taxon>
        <taxon>Leotiomycetes</taxon>
        <taxon>Helotiales</taxon>
        <taxon>Ploettnerulaceae</taxon>
        <taxon>Rhynchosporium</taxon>
    </lineage>
</organism>